<dbReference type="AlphaFoldDB" id="A0AAV2TT86"/>
<gene>
    <name evidence="1" type="ORF">CDAUBV1_LOCUS14769</name>
</gene>
<evidence type="ECO:0000313" key="1">
    <source>
        <dbReference type="EMBL" id="CAL5139653.1"/>
    </source>
</evidence>
<dbReference type="Proteomes" id="UP001497525">
    <property type="component" value="Unassembled WGS sequence"/>
</dbReference>
<organism evidence="1 2">
    <name type="scientific">Calicophoron daubneyi</name>
    <name type="common">Rumen fluke</name>
    <name type="synonym">Paramphistomum daubneyi</name>
    <dbReference type="NCBI Taxonomy" id="300641"/>
    <lineage>
        <taxon>Eukaryota</taxon>
        <taxon>Metazoa</taxon>
        <taxon>Spiralia</taxon>
        <taxon>Lophotrochozoa</taxon>
        <taxon>Platyhelminthes</taxon>
        <taxon>Trematoda</taxon>
        <taxon>Digenea</taxon>
        <taxon>Plagiorchiida</taxon>
        <taxon>Pronocephalata</taxon>
        <taxon>Paramphistomoidea</taxon>
        <taxon>Paramphistomidae</taxon>
        <taxon>Calicophoron</taxon>
    </lineage>
</organism>
<dbReference type="EMBL" id="CAXLJL010000623">
    <property type="protein sequence ID" value="CAL5139653.1"/>
    <property type="molecule type" value="Genomic_DNA"/>
</dbReference>
<protein>
    <submittedName>
        <fullName evidence="1">Uncharacterized protein</fullName>
    </submittedName>
</protein>
<accession>A0AAV2TT86</accession>
<proteinExistence type="predicted"/>
<comment type="caution">
    <text evidence="1">The sequence shown here is derived from an EMBL/GenBank/DDBJ whole genome shotgun (WGS) entry which is preliminary data.</text>
</comment>
<evidence type="ECO:0000313" key="2">
    <source>
        <dbReference type="Proteomes" id="UP001497525"/>
    </source>
</evidence>
<name>A0AAV2TT86_CALDB</name>
<sequence length="230" mass="27503">MTEQREIPDFIRCTIKPEDCVGENRTKWLCPPGYHPPEFFKCAEPAPQVDQISKPDRRIHWTENLSRVKHPLQRWRPWASDRSGLRILDWDTSEVDCKPPKLGNYEHRPVCLFPPTPLTRYFNELDNLKALHPRYLLERYVYRDPDEYFRKEIEGKEACLLGCDSRAYTPPKPMTKREIMRLRFVTNEYKTFDDWQDDQNDELLADYRKLHDEPIVEKAEQSKPEQLCPP</sequence>
<reference evidence="1" key="1">
    <citation type="submission" date="2024-06" db="EMBL/GenBank/DDBJ databases">
        <authorList>
            <person name="Liu X."/>
            <person name="Lenzi L."/>
            <person name="Haldenby T S."/>
            <person name="Uol C."/>
        </authorList>
    </citation>
    <scope>NUCLEOTIDE SEQUENCE</scope>
</reference>